<accession>W2NL05</accession>
<protein>
    <submittedName>
        <fullName evidence="3">Uncharacterized protein</fullName>
    </submittedName>
</protein>
<gene>
    <name evidence="3" type="ORF">L914_06402</name>
    <name evidence="2" type="ORF">L915_06486</name>
</gene>
<reference evidence="3" key="2">
    <citation type="submission" date="2013-11" db="EMBL/GenBank/DDBJ databases">
        <title>The Genome Sequence of Phytophthora parasitica IAC_01/95.</title>
        <authorList>
            <consortium name="The Broad Institute Genomics Platform"/>
            <person name="Russ C."/>
            <person name="Tyler B."/>
            <person name="Panabieres F."/>
            <person name="Shan W."/>
            <person name="Tripathy S."/>
            <person name="Grunwald N."/>
            <person name="Machado M."/>
            <person name="Johnson C.S."/>
            <person name="Arredondo F."/>
            <person name="Hong C."/>
            <person name="Coffey M."/>
            <person name="Young S.K."/>
            <person name="Zeng Q."/>
            <person name="Gargeya S."/>
            <person name="Fitzgerald M."/>
            <person name="Abouelleil A."/>
            <person name="Alvarado L."/>
            <person name="Chapman S.B."/>
            <person name="Gainer-Dewar J."/>
            <person name="Goldberg J."/>
            <person name="Griggs A."/>
            <person name="Gujja S."/>
            <person name="Hansen M."/>
            <person name="Howarth C."/>
            <person name="Imamovic A."/>
            <person name="Ireland A."/>
            <person name="Larimer J."/>
            <person name="McCowan C."/>
            <person name="Murphy C."/>
            <person name="Pearson M."/>
            <person name="Poon T.W."/>
            <person name="Priest M."/>
            <person name="Roberts A."/>
            <person name="Saif S."/>
            <person name="Shea T."/>
            <person name="Sykes S."/>
            <person name="Wortman J."/>
            <person name="Nusbaum C."/>
            <person name="Birren B."/>
        </authorList>
    </citation>
    <scope>NUCLEOTIDE SEQUENCE [LARGE SCALE GENOMIC DNA]</scope>
    <source>
        <strain evidence="3">IAC_01/95</strain>
    </source>
</reference>
<dbReference type="AlphaFoldDB" id="W2NL05"/>
<reference evidence="2" key="1">
    <citation type="submission" date="2013-11" db="EMBL/GenBank/DDBJ databases">
        <title>The Genome Sequence of Phytophthora parasitica CJ02B3.</title>
        <authorList>
            <consortium name="The Broad Institute Genomics Platform"/>
            <person name="Russ C."/>
            <person name="Tyler B."/>
            <person name="Panabieres F."/>
            <person name="Shan W."/>
            <person name="Tripathy S."/>
            <person name="Grunwald N."/>
            <person name="Machado M."/>
            <person name="Johnson C.S."/>
            <person name="Arredondo F."/>
            <person name="Hong C."/>
            <person name="Coffey M."/>
            <person name="Young S.K."/>
            <person name="Zeng Q."/>
            <person name="Gargeya S."/>
            <person name="Fitzgerald M."/>
            <person name="Abouelleil A."/>
            <person name="Alvarado L."/>
            <person name="Chapman S.B."/>
            <person name="Gainer-Dewar J."/>
            <person name="Goldberg J."/>
            <person name="Griggs A."/>
            <person name="Gujja S."/>
            <person name="Hansen M."/>
            <person name="Howarth C."/>
            <person name="Imamovic A."/>
            <person name="Ireland A."/>
            <person name="Larimer J."/>
            <person name="McCowan C."/>
            <person name="Murphy C."/>
            <person name="Pearson M."/>
            <person name="Poon T.W."/>
            <person name="Priest M."/>
            <person name="Roberts A."/>
            <person name="Saif S."/>
            <person name="Shea T."/>
            <person name="Sykes S."/>
            <person name="Wortman J."/>
            <person name="Nusbaum C."/>
            <person name="Birren B."/>
        </authorList>
    </citation>
    <scope>NUCLEOTIDE SEQUENCE [LARGE SCALE GENOMIC DNA]</scope>
    <source>
        <strain evidence="2">CJ02B3</strain>
    </source>
</reference>
<organism evidence="3">
    <name type="scientific">Phytophthora nicotianae</name>
    <name type="common">Potato buckeye rot agent</name>
    <name type="synonym">Phytophthora parasitica</name>
    <dbReference type="NCBI Taxonomy" id="4792"/>
    <lineage>
        <taxon>Eukaryota</taxon>
        <taxon>Sar</taxon>
        <taxon>Stramenopiles</taxon>
        <taxon>Oomycota</taxon>
        <taxon>Peronosporomycetes</taxon>
        <taxon>Peronosporales</taxon>
        <taxon>Peronosporaceae</taxon>
        <taxon>Phytophthora</taxon>
    </lineage>
</organism>
<dbReference type="Proteomes" id="UP000053236">
    <property type="component" value="Unassembled WGS sequence"/>
</dbReference>
<feature type="region of interest" description="Disordered" evidence="1">
    <location>
        <begin position="1"/>
        <end position="41"/>
    </location>
</feature>
<dbReference type="EMBL" id="KI685667">
    <property type="protein sequence ID" value="ETK89483.1"/>
    <property type="molecule type" value="Genomic_DNA"/>
</dbReference>
<evidence type="ECO:0000313" key="2">
    <source>
        <dbReference type="EMBL" id="ETK89483.1"/>
    </source>
</evidence>
<evidence type="ECO:0000313" key="3">
    <source>
        <dbReference type="EMBL" id="ETM49240.1"/>
    </source>
</evidence>
<name>W2NL05_PHYNI</name>
<sequence>MDAAYQSFVNEPLPRAATPCCHDRNRGENQLRENKSRRYKG</sequence>
<evidence type="ECO:0000256" key="1">
    <source>
        <dbReference type="SAM" id="MobiDB-lite"/>
    </source>
</evidence>
<dbReference type="EMBL" id="KI692197">
    <property type="protein sequence ID" value="ETM49240.1"/>
    <property type="molecule type" value="Genomic_DNA"/>
</dbReference>
<proteinExistence type="predicted"/>
<dbReference type="Proteomes" id="UP000054532">
    <property type="component" value="Unassembled WGS sequence"/>
</dbReference>
<feature type="compositionally biased region" description="Basic and acidic residues" evidence="1">
    <location>
        <begin position="21"/>
        <end position="41"/>
    </location>
</feature>